<dbReference type="Pfam" id="PF03308">
    <property type="entry name" value="MeaB"/>
    <property type="match status" value="1"/>
</dbReference>
<sequence length="224" mass="24627">MNTVQGVELSFAQLVERAAALAGRGRRALLGITGAPGAGKSTLAERLVAELGEETAVFVPMDGFHLANRELVLLDRLDRKGAHDTFDGWGYAALLRRLRDQRMRAERGDEGIIYAPQFRRDLEEPVGSAIPVRPEVPLVVTEGNYLLLDGAAWTHARETIDEVWFLAPDEGQRLAQLIARHVRFGRSPEEARARSLGSDQRNAELISATAGRADLVITLTDRLP</sequence>
<accession>A0ABP7N583</accession>
<keyword evidence="2" id="KW-1185">Reference proteome</keyword>
<proteinExistence type="predicted"/>
<keyword evidence="1" id="KW-0418">Kinase</keyword>
<dbReference type="Gene3D" id="3.40.50.300">
    <property type="entry name" value="P-loop containing nucleotide triphosphate hydrolases"/>
    <property type="match status" value="2"/>
</dbReference>
<organism evidence="1 2">
    <name type="scientific">Microbacterium soli</name>
    <dbReference type="NCBI Taxonomy" id="446075"/>
    <lineage>
        <taxon>Bacteria</taxon>
        <taxon>Bacillati</taxon>
        <taxon>Actinomycetota</taxon>
        <taxon>Actinomycetes</taxon>
        <taxon>Micrococcales</taxon>
        <taxon>Microbacteriaceae</taxon>
        <taxon>Microbacterium</taxon>
    </lineage>
</organism>
<evidence type="ECO:0000313" key="2">
    <source>
        <dbReference type="Proteomes" id="UP001501591"/>
    </source>
</evidence>
<dbReference type="NCBIfam" id="NF006743">
    <property type="entry name" value="PRK09270.1-2"/>
    <property type="match status" value="1"/>
</dbReference>
<dbReference type="EMBL" id="BAABCP010000001">
    <property type="protein sequence ID" value="GAA3937189.1"/>
    <property type="molecule type" value="Genomic_DNA"/>
</dbReference>
<dbReference type="SUPFAM" id="SSF52540">
    <property type="entry name" value="P-loop containing nucleoside triphosphate hydrolases"/>
    <property type="match status" value="1"/>
</dbReference>
<dbReference type="GO" id="GO:0016301">
    <property type="term" value="F:kinase activity"/>
    <property type="evidence" value="ECO:0007669"/>
    <property type="project" value="UniProtKB-KW"/>
</dbReference>
<reference evidence="2" key="1">
    <citation type="journal article" date="2019" name="Int. J. Syst. Evol. Microbiol.">
        <title>The Global Catalogue of Microorganisms (GCM) 10K type strain sequencing project: providing services to taxonomists for standard genome sequencing and annotation.</title>
        <authorList>
            <consortium name="The Broad Institute Genomics Platform"/>
            <consortium name="The Broad Institute Genome Sequencing Center for Infectious Disease"/>
            <person name="Wu L."/>
            <person name="Ma J."/>
        </authorList>
    </citation>
    <scope>NUCLEOTIDE SEQUENCE [LARGE SCALE GENOMIC DNA]</scope>
    <source>
        <strain evidence="2">JCM 17024</strain>
    </source>
</reference>
<dbReference type="InterPro" id="IPR027417">
    <property type="entry name" value="P-loop_NTPase"/>
</dbReference>
<dbReference type="Proteomes" id="UP001501591">
    <property type="component" value="Unassembled WGS sequence"/>
</dbReference>
<name>A0ABP7N583_9MICO</name>
<dbReference type="RefSeq" id="WP_344818849.1">
    <property type="nucleotide sequence ID" value="NZ_BAABCP010000001.1"/>
</dbReference>
<gene>
    <name evidence="1" type="ORF">GCM10022383_14300</name>
</gene>
<evidence type="ECO:0000313" key="1">
    <source>
        <dbReference type="EMBL" id="GAA3937189.1"/>
    </source>
</evidence>
<dbReference type="PANTHER" id="PTHR10285">
    <property type="entry name" value="URIDINE KINASE"/>
    <property type="match status" value="1"/>
</dbReference>
<protein>
    <submittedName>
        <fullName evidence="1">Nucleoside/nucleotide kinase family protein</fullName>
    </submittedName>
</protein>
<comment type="caution">
    <text evidence="1">The sequence shown here is derived from an EMBL/GenBank/DDBJ whole genome shotgun (WGS) entry which is preliminary data.</text>
</comment>
<keyword evidence="1" id="KW-0808">Transferase</keyword>